<proteinExistence type="predicted"/>
<evidence type="ECO:0000313" key="1">
    <source>
        <dbReference type="EMBL" id="AVQ11785.1"/>
    </source>
</evidence>
<name>A0A2P1QS93_9LEPT</name>
<dbReference type="EMBL" id="CP027843">
    <property type="protein sequence ID" value="AVQ11785.1"/>
    <property type="molecule type" value="Genomic_DNA"/>
</dbReference>
<dbReference type="AlphaFoldDB" id="A0A2P1QS93"/>
<organism evidence="1 2">
    <name type="scientific">Leptospira santarosai</name>
    <dbReference type="NCBI Taxonomy" id="28183"/>
    <lineage>
        <taxon>Bacteria</taxon>
        <taxon>Pseudomonadati</taxon>
        <taxon>Spirochaetota</taxon>
        <taxon>Spirochaetia</taxon>
        <taxon>Leptospirales</taxon>
        <taxon>Leptospiraceae</taxon>
        <taxon>Leptospira</taxon>
    </lineage>
</organism>
<evidence type="ECO:0000313" key="2">
    <source>
        <dbReference type="Proteomes" id="UP000033961"/>
    </source>
</evidence>
<sequence length="58" mass="6381">MGPDMPLVDLDPYHPEGNACGEIIKFEKKFGKVGAPTFQNQENATVETGFDFLTPNSH</sequence>
<reference evidence="1 2" key="1">
    <citation type="journal article" date="2015" name="Genome Announc.">
        <title>Draft Genome Sequences of Leptospira santarosai Strains U160, U164, and U233, Isolated from Asymptomatic Cattle.</title>
        <authorList>
            <person name="Kremer F.S."/>
            <person name="Eslabao M.R."/>
            <person name="Provisor M."/>
            <person name="Woloski R.D."/>
            <person name="Ramires O.V."/>
            <person name="Moreno L.Z."/>
            <person name="Moreno A.M."/>
            <person name="Hamond C."/>
            <person name="Lilenbaum W."/>
            <person name="Dellagostin O.A."/>
        </authorList>
    </citation>
    <scope>NUCLEOTIDE SEQUENCE [LARGE SCALE GENOMIC DNA]</scope>
    <source>
        <strain evidence="1 2">U160</strain>
    </source>
</reference>
<dbReference type="Proteomes" id="UP000033961">
    <property type="component" value="Chromosome I"/>
</dbReference>
<protein>
    <submittedName>
        <fullName evidence="1">Uncharacterized protein</fullName>
    </submittedName>
</protein>
<accession>A0A2P1QS93</accession>
<gene>
    <name evidence="1" type="ORF">XB16_1453</name>
</gene>